<evidence type="ECO:0000313" key="2">
    <source>
        <dbReference type="Proteomes" id="UP000061569"/>
    </source>
</evidence>
<dbReference type="EMBL" id="CP013140">
    <property type="protein sequence ID" value="ALN56533.1"/>
    <property type="molecule type" value="Genomic_DNA"/>
</dbReference>
<organism evidence="1 2">
    <name type="scientific">Lysobacter enzymogenes</name>
    <dbReference type="NCBI Taxonomy" id="69"/>
    <lineage>
        <taxon>Bacteria</taxon>
        <taxon>Pseudomonadati</taxon>
        <taxon>Pseudomonadota</taxon>
        <taxon>Gammaproteobacteria</taxon>
        <taxon>Lysobacterales</taxon>
        <taxon>Lysobacteraceae</taxon>
        <taxon>Lysobacter</taxon>
    </lineage>
</organism>
<dbReference type="Proteomes" id="UP000061569">
    <property type="component" value="Chromosome"/>
</dbReference>
<protein>
    <submittedName>
        <fullName evidence="1">Uncharacterized protein</fullName>
    </submittedName>
</protein>
<reference evidence="1 2" key="1">
    <citation type="submission" date="2015-11" db="EMBL/GenBank/DDBJ databases">
        <title>Genome sequences of Lysobacter enzymogenes strain C3 and Lysobacter antibioticus ATCC 29479.</title>
        <authorList>
            <person name="Kobayashi D.Y."/>
        </authorList>
    </citation>
    <scope>NUCLEOTIDE SEQUENCE [LARGE SCALE GENOMIC DNA]</scope>
    <source>
        <strain evidence="1 2">C3</strain>
    </source>
</reference>
<dbReference type="STRING" id="69.GLE_1175"/>
<accession>A0A0S2DDF8</accession>
<gene>
    <name evidence="1" type="ORF">GLE_1175</name>
</gene>
<dbReference type="AlphaFoldDB" id="A0A0S2DDF8"/>
<proteinExistence type="predicted"/>
<name>A0A0S2DDF8_LYSEN</name>
<sequence>MRLRRSTDSTPDPSFRRKPESILILLRNASAWPTQQQQHNGFRLSPE</sequence>
<dbReference type="KEGG" id="lez:GLE_1175"/>
<dbReference type="PATRIC" id="fig|69.6.peg.1160"/>
<evidence type="ECO:0000313" key="1">
    <source>
        <dbReference type="EMBL" id="ALN56533.1"/>
    </source>
</evidence>